<feature type="transmembrane region" description="Helical" evidence="1">
    <location>
        <begin position="322"/>
        <end position="341"/>
    </location>
</feature>
<comment type="caution">
    <text evidence="2">The sequence shown here is derived from an EMBL/GenBank/DDBJ whole genome shotgun (WGS) entry which is preliminary data.</text>
</comment>
<keyword evidence="3" id="KW-1185">Reference proteome</keyword>
<dbReference type="OrthoDB" id="1641131at2759"/>
<proteinExistence type="predicted"/>
<dbReference type="PANTHER" id="PTHR21477:SF12">
    <property type="entry name" value="PROTEIN PHLOEM PROTEIN 2-LIKE A10"/>
    <property type="match status" value="1"/>
</dbReference>
<gene>
    <name evidence="2" type="ORF">ZOSMA_33G00500</name>
</gene>
<evidence type="ECO:0000256" key="1">
    <source>
        <dbReference type="SAM" id="Phobius"/>
    </source>
</evidence>
<protein>
    <submittedName>
        <fullName evidence="2">Uncharacterized protein</fullName>
    </submittedName>
</protein>
<reference evidence="3" key="1">
    <citation type="journal article" date="2016" name="Nature">
        <title>The genome of the seagrass Zostera marina reveals angiosperm adaptation to the sea.</title>
        <authorList>
            <person name="Olsen J.L."/>
            <person name="Rouze P."/>
            <person name="Verhelst B."/>
            <person name="Lin Y.-C."/>
            <person name="Bayer T."/>
            <person name="Collen J."/>
            <person name="Dattolo E."/>
            <person name="De Paoli E."/>
            <person name="Dittami S."/>
            <person name="Maumus F."/>
            <person name="Michel G."/>
            <person name="Kersting A."/>
            <person name="Lauritano C."/>
            <person name="Lohaus R."/>
            <person name="Toepel M."/>
            <person name="Tonon T."/>
            <person name="Vanneste K."/>
            <person name="Amirebrahimi M."/>
            <person name="Brakel J."/>
            <person name="Bostroem C."/>
            <person name="Chovatia M."/>
            <person name="Grimwood J."/>
            <person name="Jenkins J.W."/>
            <person name="Jueterbock A."/>
            <person name="Mraz A."/>
            <person name="Stam W.T."/>
            <person name="Tice H."/>
            <person name="Bornberg-Bauer E."/>
            <person name="Green P.J."/>
            <person name="Pearson G.A."/>
            <person name="Procaccini G."/>
            <person name="Duarte C.M."/>
            <person name="Schmutz J."/>
            <person name="Reusch T.B.H."/>
            <person name="Van de Peer Y."/>
        </authorList>
    </citation>
    <scope>NUCLEOTIDE SEQUENCE [LARGE SCALE GENOMIC DNA]</scope>
    <source>
        <strain evidence="3">cv. Finnish</strain>
    </source>
</reference>
<dbReference type="PANTHER" id="PTHR21477">
    <property type="entry name" value="ZGC:172139"/>
    <property type="match status" value="1"/>
</dbReference>
<dbReference type="InterPro" id="IPR019141">
    <property type="entry name" value="DUF2045"/>
</dbReference>
<keyword evidence="1" id="KW-1133">Transmembrane helix</keyword>
<dbReference type="OMA" id="GNGWAEM"/>
<name>A0A0K9PA11_ZOSMR</name>
<accession>A0A0K9PA11</accession>
<keyword evidence="1" id="KW-0472">Membrane</keyword>
<evidence type="ECO:0000313" key="3">
    <source>
        <dbReference type="Proteomes" id="UP000036987"/>
    </source>
</evidence>
<sequence length="350" mass="38538">MLFRSPSQAVVVSQSTVFTVYTTSHLFQSLIHVPTAISSTTEVLALLSNDLNRYLQSTSDELPTSLKQLSKIHTSPEFSNLVTRISESFTSGIIRGIRNSLPSGSNLLSFPDQVIGRILSDEGMVFGSTLAGSFGRGLVHGFYSDDGSSENRVPSLPWWLELVGTDRFQKLIENCVVTFVRTGVEVYLEKTIDINMYDEFFTGLANPNHADKMKDLLVDVCNNAIETIVRTSHLILTRPGLGSESSMDAELTQGSSNVSTNLSFDVQSNRRFVLDMTGKTVFQIVRAFLDFAAQKVFENGKRGAKVVQGEVMESGKEVLRFVSARSAIIFTICLVICLHIFTLSKTLVPA</sequence>
<dbReference type="AlphaFoldDB" id="A0A0K9PA11"/>
<organism evidence="2 3">
    <name type="scientific">Zostera marina</name>
    <name type="common">Eelgrass</name>
    <dbReference type="NCBI Taxonomy" id="29655"/>
    <lineage>
        <taxon>Eukaryota</taxon>
        <taxon>Viridiplantae</taxon>
        <taxon>Streptophyta</taxon>
        <taxon>Embryophyta</taxon>
        <taxon>Tracheophyta</taxon>
        <taxon>Spermatophyta</taxon>
        <taxon>Magnoliopsida</taxon>
        <taxon>Liliopsida</taxon>
        <taxon>Zosteraceae</taxon>
        <taxon>Zostera</taxon>
    </lineage>
</organism>
<evidence type="ECO:0000313" key="2">
    <source>
        <dbReference type="EMBL" id="KMZ65020.1"/>
    </source>
</evidence>
<dbReference type="EMBL" id="LFYR01001077">
    <property type="protein sequence ID" value="KMZ65020.1"/>
    <property type="molecule type" value="Genomic_DNA"/>
</dbReference>
<keyword evidence="1" id="KW-0812">Transmembrane</keyword>
<dbReference type="Proteomes" id="UP000036987">
    <property type="component" value="Unassembled WGS sequence"/>
</dbReference>